<protein>
    <submittedName>
        <fullName evidence="4">ABC transporter substrate-binding protein</fullName>
    </submittedName>
</protein>
<feature type="chain" id="PRO_5047546276" evidence="2">
    <location>
        <begin position="20"/>
        <end position="356"/>
    </location>
</feature>
<dbReference type="InterPro" id="IPR002491">
    <property type="entry name" value="ABC_transptr_periplasmic_BD"/>
</dbReference>
<evidence type="ECO:0000256" key="1">
    <source>
        <dbReference type="ARBA" id="ARBA00008814"/>
    </source>
</evidence>
<feature type="signal peptide" evidence="2">
    <location>
        <begin position="1"/>
        <end position="19"/>
    </location>
</feature>
<organism evidence="4 5">
    <name type="scientific">Nocardia iowensis</name>
    <dbReference type="NCBI Taxonomy" id="204891"/>
    <lineage>
        <taxon>Bacteria</taxon>
        <taxon>Bacillati</taxon>
        <taxon>Actinomycetota</taxon>
        <taxon>Actinomycetes</taxon>
        <taxon>Mycobacteriales</taxon>
        <taxon>Nocardiaceae</taxon>
        <taxon>Nocardia</taxon>
    </lineage>
</organism>
<gene>
    <name evidence="4" type="ORF">KV110_33085</name>
</gene>
<name>A0ABX8RMV1_NOCIO</name>
<comment type="similarity">
    <text evidence="1">Belongs to the bacterial solute-binding protein 8 family.</text>
</comment>
<dbReference type="PANTHER" id="PTHR30535:SF7">
    <property type="entry name" value="IRON(III) DICITRATE-BINDING PROTEIN"/>
    <property type="match status" value="1"/>
</dbReference>
<dbReference type="PROSITE" id="PS51257">
    <property type="entry name" value="PROKAR_LIPOPROTEIN"/>
    <property type="match status" value="1"/>
</dbReference>
<proteinExistence type="inferred from homology"/>
<feature type="domain" description="Fe/B12 periplasmic-binding" evidence="3">
    <location>
        <begin position="62"/>
        <end position="356"/>
    </location>
</feature>
<evidence type="ECO:0000259" key="3">
    <source>
        <dbReference type="PROSITE" id="PS50983"/>
    </source>
</evidence>
<sequence length="356" mass="37290">MLMKRATLLALAAATLAVTGCTTSVTETTDTRPAAATDGVTEYPVTLENCGKTYTFTEAPKRVVVMNGGSVGEISALVALGVADRVVANAQSYGASDVPGRAAAIDALPTGAFTPNNLQDIPREAMLNQRPDFVISTHGGGFAAEYGFATRDELAAAGANTYVPRANCGVAGAATGTPTIEDSYALLRDLGTVFDVRGRADRIIAESQRAIAETAARVAGQPKKNVLLVFPGMGMGDSSDFSAIAAGGIWNDVIDKAGGVNPFNRDDGTTFVTISKEQLAVTPVDGLVVVNYRSPDVNYRSPDIDAVAERILAQFPQWNATKADNYAVLSDSIYLGPSNDVAVARLAKLVHPEQFR</sequence>
<keyword evidence="5" id="KW-1185">Reference proteome</keyword>
<dbReference type="PROSITE" id="PS50983">
    <property type="entry name" value="FE_B12_PBP"/>
    <property type="match status" value="1"/>
</dbReference>
<dbReference type="Pfam" id="PF01497">
    <property type="entry name" value="Peripla_BP_2"/>
    <property type="match status" value="1"/>
</dbReference>
<keyword evidence="2" id="KW-0732">Signal</keyword>
<dbReference type="PANTHER" id="PTHR30535">
    <property type="entry name" value="VITAMIN B12-BINDING PROTEIN"/>
    <property type="match status" value="1"/>
</dbReference>
<dbReference type="RefSeq" id="WP_218471086.1">
    <property type="nucleotide sequence ID" value="NZ_BAABJN010000006.1"/>
</dbReference>
<evidence type="ECO:0000313" key="4">
    <source>
        <dbReference type="EMBL" id="QXN90214.1"/>
    </source>
</evidence>
<dbReference type="Proteomes" id="UP000694257">
    <property type="component" value="Chromosome"/>
</dbReference>
<dbReference type="InterPro" id="IPR050902">
    <property type="entry name" value="ABC_Transporter_SBP"/>
</dbReference>
<evidence type="ECO:0000313" key="5">
    <source>
        <dbReference type="Proteomes" id="UP000694257"/>
    </source>
</evidence>
<reference evidence="4 5" key="1">
    <citation type="submission" date="2021-07" db="EMBL/GenBank/DDBJ databases">
        <title>Whole Genome Sequence of Nocardia Iowensis.</title>
        <authorList>
            <person name="Lamm A."/>
            <person name="Collins-Fairclough A.M."/>
            <person name="Bunk B."/>
            <person name="Sproer C."/>
        </authorList>
    </citation>
    <scope>NUCLEOTIDE SEQUENCE [LARGE SCALE GENOMIC DNA]</scope>
    <source>
        <strain evidence="4 5">NRRL 5646</strain>
    </source>
</reference>
<dbReference type="EMBL" id="CP078145">
    <property type="protein sequence ID" value="QXN90214.1"/>
    <property type="molecule type" value="Genomic_DNA"/>
</dbReference>
<evidence type="ECO:0000256" key="2">
    <source>
        <dbReference type="SAM" id="SignalP"/>
    </source>
</evidence>
<accession>A0ABX8RMV1</accession>